<organism evidence="7 8">
    <name type="scientific">Moelleriella libera RCEF 2490</name>
    <dbReference type="NCBI Taxonomy" id="1081109"/>
    <lineage>
        <taxon>Eukaryota</taxon>
        <taxon>Fungi</taxon>
        <taxon>Dikarya</taxon>
        <taxon>Ascomycota</taxon>
        <taxon>Pezizomycotina</taxon>
        <taxon>Sordariomycetes</taxon>
        <taxon>Hypocreomycetidae</taxon>
        <taxon>Hypocreales</taxon>
        <taxon>Clavicipitaceae</taxon>
        <taxon>Moelleriella</taxon>
    </lineage>
</organism>
<dbReference type="GO" id="GO:0005789">
    <property type="term" value="C:endoplasmic reticulum membrane"/>
    <property type="evidence" value="ECO:0007669"/>
    <property type="project" value="UniProtKB-SubCell"/>
</dbReference>
<keyword evidence="5" id="KW-0256">Endoplasmic reticulum</keyword>
<feature type="transmembrane region" description="Helical" evidence="5">
    <location>
        <begin position="197"/>
        <end position="215"/>
    </location>
</feature>
<dbReference type="UniPathway" id="UPA00378"/>
<dbReference type="EC" id="1.3.1.94" evidence="5"/>
<accession>A0A166USU1</accession>
<dbReference type="PROSITE" id="PS50244">
    <property type="entry name" value="S5A_REDUCTASE"/>
    <property type="match status" value="1"/>
</dbReference>
<dbReference type="Proteomes" id="UP000078544">
    <property type="component" value="Unassembled WGS sequence"/>
</dbReference>
<evidence type="ECO:0000256" key="1">
    <source>
        <dbReference type="ARBA" id="ARBA00004127"/>
    </source>
</evidence>
<comment type="subcellular location">
    <subcellularLocation>
        <location evidence="1">Endomembrane system</location>
        <topology evidence="1">Multi-pass membrane protein</topology>
    </subcellularLocation>
    <subcellularLocation>
        <location evidence="5">Endoplasmic reticulum membrane</location>
    </subcellularLocation>
</comment>
<feature type="transmembrane region" description="Helical" evidence="5">
    <location>
        <begin position="157"/>
        <end position="177"/>
    </location>
</feature>
<feature type="transmembrane region" description="Helical" evidence="5">
    <location>
        <begin position="119"/>
        <end position="136"/>
    </location>
</feature>
<reference evidence="7 8" key="1">
    <citation type="journal article" date="2016" name="Genome Biol. Evol.">
        <title>Divergent and convergent evolution of fungal pathogenicity.</title>
        <authorList>
            <person name="Shang Y."/>
            <person name="Xiao G."/>
            <person name="Zheng P."/>
            <person name="Cen K."/>
            <person name="Zhan S."/>
            <person name="Wang C."/>
        </authorList>
    </citation>
    <scope>NUCLEOTIDE SEQUENCE [LARGE SCALE GENOMIC DNA]</scope>
    <source>
        <strain evidence="7 8">RCEF 2490</strain>
    </source>
</reference>
<sequence>MEGLLPSPSGVLQAYFVLTGLLVVSLNVFPENVKKVLMAYGARRDDAAGAESAAAAVPDFLSKLIARTQVPHSWYWHFYALSAGLSLFWAEQFFSHGRMMGMLVSWSAGKGRSSSQSQHATMVLAKVVLAWCLMALQGARRLWECFFVMRPGKSPMLAVHWVVGLGFYAAMSMAIWVEGSSAILASWESHGSTIVALLSPRVLFSAVVYLAACTGQNRCHKHLASLKKYTLPSEGLFNYIVCPHYTCEIAIYLAIAFLAAPEGKFFNMTILSGLVFVVGNLGTTASGTRKWYAAKFGTESVAAKWAIIPGIF</sequence>
<feature type="transmembrane region" description="Helical" evidence="5">
    <location>
        <begin position="12"/>
        <end position="29"/>
    </location>
</feature>
<dbReference type="GO" id="GO:0003865">
    <property type="term" value="F:3-oxo-5-alpha-steroid 4-dehydrogenase activity"/>
    <property type="evidence" value="ECO:0007669"/>
    <property type="project" value="TreeGrafter"/>
</dbReference>
<comment type="pathway">
    <text evidence="5">Protein modification; protein glycosylation.</text>
</comment>
<dbReference type="GO" id="GO:0160198">
    <property type="term" value="F:polyprenal reductase activity"/>
    <property type="evidence" value="ECO:0007669"/>
    <property type="project" value="UniProtKB-EC"/>
</dbReference>
<comment type="function">
    <text evidence="5">Plays a key role in early steps of protein N-linked glycosylation by being involved in the conversion of polyprenol into dolichol. Acts as a polyprenal reductase that mediates the reduction of polyprenal into dolichal in a NADP-dependent mechanism. Dolichols are required for the synthesis of dolichol-linked monosaccharides and the oligosaccharide precursor used for N-glycosylation.</text>
</comment>
<feature type="transmembrane region" description="Helical" evidence="5">
    <location>
        <begin position="265"/>
        <end position="285"/>
    </location>
</feature>
<name>A0A166USU1_9HYPO</name>
<dbReference type="InterPro" id="IPR001104">
    <property type="entry name" value="3-oxo-5_a-steroid_4-DH_C"/>
</dbReference>
<evidence type="ECO:0000256" key="4">
    <source>
        <dbReference type="ARBA" id="ARBA00023136"/>
    </source>
</evidence>
<keyword evidence="5" id="KW-0560">Oxidoreductase</keyword>
<evidence type="ECO:0000313" key="7">
    <source>
        <dbReference type="EMBL" id="OAA32917.1"/>
    </source>
</evidence>
<dbReference type="AlphaFoldDB" id="A0A166USU1"/>
<dbReference type="GO" id="GO:0102389">
    <property type="term" value="F:polyprenol reductase activity"/>
    <property type="evidence" value="ECO:0007669"/>
    <property type="project" value="UniProtKB-UniRule"/>
</dbReference>
<proteinExistence type="inferred from homology"/>
<keyword evidence="5" id="KW-0521">NADP</keyword>
<dbReference type="PANTHER" id="PTHR14624:SF0">
    <property type="entry name" value="POLYPRENOL REDUCTASE"/>
    <property type="match status" value="1"/>
</dbReference>
<keyword evidence="3 5" id="KW-1133">Transmembrane helix</keyword>
<keyword evidence="4 5" id="KW-0472">Membrane</keyword>
<comment type="similarity">
    <text evidence="5">Belongs to the steroid 5-alpha reductase family. Polyprenal reductase subfamily.</text>
</comment>
<protein>
    <recommendedName>
        <fullName evidence="5">Polyprenal reductase</fullName>
        <ecNumber evidence="5">1.3.1.94</ecNumber>
    </recommendedName>
</protein>
<dbReference type="PANTHER" id="PTHR14624">
    <property type="entry name" value="DFG10 PROTEIN"/>
    <property type="match status" value="1"/>
</dbReference>
<dbReference type="GO" id="GO:0016095">
    <property type="term" value="P:polyprenol catabolic process"/>
    <property type="evidence" value="ECO:0007669"/>
    <property type="project" value="UniProtKB-UniRule"/>
</dbReference>
<dbReference type="GO" id="GO:0006488">
    <property type="term" value="P:dolichol-linked oligosaccharide biosynthetic process"/>
    <property type="evidence" value="ECO:0007669"/>
    <property type="project" value="UniProtKB-UniRule"/>
</dbReference>
<dbReference type="EMBL" id="AZGY01000001">
    <property type="protein sequence ID" value="OAA32917.1"/>
    <property type="molecule type" value="Genomic_DNA"/>
</dbReference>
<gene>
    <name evidence="7" type="ORF">AAL_00382</name>
</gene>
<feature type="transmembrane region" description="Helical" evidence="5">
    <location>
        <begin position="73"/>
        <end position="90"/>
    </location>
</feature>
<keyword evidence="2 5" id="KW-0812">Transmembrane</keyword>
<feature type="domain" description="3-oxo-5-alpha-steroid 4-dehydrogenase C-terminal" evidence="6">
    <location>
        <begin position="179"/>
        <end position="312"/>
    </location>
</feature>
<dbReference type="InterPro" id="IPR039698">
    <property type="entry name" value="Dfg10/SRD5A3"/>
</dbReference>
<comment type="catalytic activity">
    <reaction evidence="5">
        <text>a di-trans,poly-cis-dolichal + NADP(+) = a di-trans,poly-cis-polyprenal + NADPH + H(+)</text>
        <dbReference type="Rhea" id="RHEA:80727"/>
        <dbReference type="Rhea" id="RHEA-COMP:19536"/>
        <dbReference type="Rhea" id="RHEA-COMP:19537"/>
        <dbReference type="ChEBI" id="CHEBI:15378"/>
        <dbReference type="ChEBI" id="CHEBI:57783"/>
        <dbReference type="ChEBI" id="CHEBI:58349"/>
        <dbReference type="ChEBI" id="CHEBI:231623"/>
        <dbReference type="ChEBI" id="CHEBI:231637"/>
        <dbReference type="EC" id="1.3.1.94"/>
    </reaction>
    <physiologicalReaction direction="right-to-left" evidence="5">
        <dbReference type="Rhea" id="RHEA:80729"/>
    </physiologicalReaction>
</comment>
<evidence type="ECO:0000256" key="5">
    <source>
        <dbReference type="RuleBase" id="RU367081"/>
    </source>
</evidence>
<comment type="caution">
    <text evidence="7">The sequence shown here is derived from an EMBL/GenBank/DDBJ whole genome shotgun (WGS) entry which is preliminary data.</text>
</comment>
<keyword evidence="8" id="KW-1185">Reference proteome</keyword>
<dbReference type="Pfam" id="PF02544">
    <property type="entry name" value="Steroid_dh"/>
    <property type="match status" value="1"/>
</dbReference>
<evidence type="ECO:0000256" key="2">
    <source>
        <dbReference type="ARBA" id="ARBA00022692"/>
    </source>
</evidence>
<feature type="transmembrane region" description="Helical" evidence="5">
    <location>
        <begin position="236"/>
        <end position="259"/>
    </location>
</feature>
<evidence type="ECO:0000259" key="6">
    <source>
        <dbReference type="Pfam" id="PF02544"/>
    </source>
</evidence>
<evidence type="ECO:0000313" key="8">
    <source>
        <dbReference type="Proteomes" id="UP000078544"/>
    </source>
</evidence>
<dbReference type="OrthoDB" id="541710at2759"/>
<evidence type="ECO:0000256" key="3">
    <source>
        <dbReference type="ARBA" id="ARBA00022989"/>
    </source>
</evidence>
<dbReference type="STRING" id="1081109.A0A166USU1"/>